<dbReference type="Pfam" id="PF16778">
    <property type="entry name" value="Phage_tail_APC"/>
    <property type="match status" value="1"/>
</dbReference>
<dbReference type="KEGG" id="php:PhaeoP97_00248"/>
<dbReference type="EMBL" id="CP016364">
    <property type="protein sequence ID" value="APG45700.1"/>
    <property type="molecule type" value="Genomic_DNA"/>
</dbReference>
<evidence type="ECO:0000259" key="1">
    <source>
        <dbReference type="Pfam" id="PF16778"/>
    </source>
</evidence>
<dbReference type="Proteomes" id="UP000183859">
    <property type="component" value="Chromosome"/>
</dbReference>
<organism evidence="2 3">
    <name type="scientific">Phaeobacter porticola</name>
    <dbReference type="NCBI Taxonomy" id="1844006"/>
    <lineage>
        <taxon>Bacteria</taxon>
        <taxon>Pseudomonadati</taxon>
        <taxon>Pseudomonadota</taxon>
        <taxon>Alphaproteobacteria</taxon>
        <taxon>Rhodobacterales</taxon>
        <taxon>Roseobacteraceae</taxon>
        <taxon>Phaeobacter</taxon>
    </lineage>
</organism>
<name>A0A1L3I0Q6_9RHOB</name>
<dbReference type="RefSeq" id="WP_072503520.1">
    <property type="nucleotide sequence ID" value="NZ_CP016364.1"/>
</dbReference>
<reference evidence="3" key="1">
    <citation type="submission" date="2016-07" db="EMBL/GenBank/DDBJ databases">
        <title>Phaeobacter portensis sp. nov., a tropodithietic acid producing bacterium isolated from a German harbor.</title>
        <authorList>
            <person name="Freese H.M."/>
            <person name="Bunk B."/>
            <person name="Breider S."/>
            <person name="Brinkhoff T."/>
        </authorList>
    </citation>
    <scope>NUCLEOTIDE SEQUENCE [LARGE SCALE GENOMIC DNA]</scope>
    <source>
        <strain evidence="3">P97</strain>
    </source>
</reference>
<evidence type="ECO:0000313" key="3">
    <source>
        <dbReference type="Proteomes" id="UP000183859"/>
    </source>
</evidence>
<dbReference type="STRING" id="1844006.PhaeoP97_00248"/>
<evidence type="ECO:0000313" key="2">
    <source>
        <dbReference type="EMBL" id="APG45700.1"/>
    </source>
</evidence>
<accession>A0A1L3I0Q6</accession>
<dbReference type="OrthoDB" id="1685143at2"/>
<protein>
    <recommendedName>
        <fullName evidence="1">Phage tail assembly chaperone-like domain-containing protein</fullName>
    </recommendedName>
</protein>
<gene>
    <name evidence="2" type="ORF">PhaeoP97_00248</name>
</gene>
<proteinExistence type="predicted"/>
<dbReference type="InterPro" id="IPR031893">
    <property type="entry name" value="Phage_tail_APC"/>
</dbReference>
<feature type="domain" description="Phage tail assembly chaperone-like" evidence="1">
    <location>
        <begin position="84"/>
        <end position="149"/>
    </location>
</feature>
<dbReference type="Gene3D" id="6.10.140.1310">
    <property type="match status" value="1"/>
</dbReference>
<sequence>MSENRHKKPKRFAIYCKDTGEIRQITVCPAEAIGGQLEPGEKTLALDLAGEAELTSLRDLSRVRVHQGQLVPFTPPLDLHAEMVAIRQRRNKLLAASDFTQMPDVPIDLKVWGSRRAYRRAWRKYRKALRDLTATITDVGNVTWPQPPEKGQ</sequence>
<keyword evidence="3" id="KW-1185">Reference proteome</keyword>
<dbReference type="AlphaFoldDB" id="A0A1L3I0Q6"/>